<dbReference type="GO" id="GO:0005829">
    <property type="term" value="C:cytosol"/>
    <property type="evidence" value="ECO:0007669"/>
    <property type="project" value="TreeGrafter"/>
</dbReference>
<organism evidence="9 10">
    <name type="scientific">Adineta steineri</name>
    <dbReference type="NCBI Taxonomy" id="433720"/>
    <lineage>
        <taxon>Eukaryota</taxon>
        <taxon>Metazoa</taxon>
        <taxon>Spiralia</taxon>
        <taxon>Gnathifera</taxon>
        <taxon>Rotifera</taxon>
        <taxon>Eurotatoria</taxon>
        <taxon>Bdelloidea</taxon>
        <taxon>Adinetida</taxon>
        <taxon>Adinetidae</taxon>
        <taxon>Adineta</taxon>
    </lineage>
</organism>
<gene>
    <name evidence="9" type="ORF">OXD698_LOCUS2746</name>
</gene>
<evidence type="ECO:0000256" key="4">
    <source>
        <dbReference type="ARBA" id="ARBA00022912"/>
    </source>
</evidence>
<evidence type="ECO:0000313" key="9">
    <source>
        <dbReference type="EMBL" id="CAF3527231.1"/>
    </source>
</evidence>
<name>A0A818IU81_9BILA</name>
<dbReference type="Pfam" id="PF00102">
    <property type="entry name" value="Y_phosphatase"/>
    <property type="match status" value="1"/>
</dbReference>
<dbReference type="GO" id="GO:0004725">
    <property type="term" value="F:protein tyrosine phosphatase activity"/>
    <property type="evidence" value="ECO:0007669"/>
    <property type="project" value="UniProtKB-EC"/>
</dbReference>
<keyword evidence="2" id="KW-0597">Phosphoprotein</keyword>
<dbReference type="InterPro" id="IPR003595">
    <property type="entry name" value="Tyr_Pase_cat"/>
</dbReference>
<feature type="domain" description="Tyrosine specific protein phosphatases" evidence="8">
    <location>
        <begin position="79"/>
        <end position="159"/>
    </location>
</feature>
<dbReference type="InterPro" id="IPR008356">
    <property type="entry name" value="Tyr_Pase_KIM-con"/>
</dbReference>
<proteinExistence type="predicted"/>
<protein>
    <recommendedName>
        <fullName evidence="1">protein-tyrosine-phosphatase</fullName>
        <ecNumber evidence="1">3.1.3.48</ecNumber>
    </recommendedName>
</protein>
<sequence>PVIVMITRLFEKNKSKCERYIPDSHSNQYGPFHVEIKSTIYRNDYEIRRLIITFENEQREIDHYWYTAWPDQSCPDITKPLIELVDKVENSRIELSKINNKSGPVVVHCSAGIGRTGCFIALSNGIKQLNQERVVDIVRIICNLRRDRGGMIQTHDQYQFLYQALSEYARTLQ</sequence>
<dbReference type="InterPro" id="IPR000242">
    <property type="entry name" value="PTP_cat"/>
</dbReference>
<dbReference type="PROSITE" id="PS00383">
    <property type="entry name" value="TYR_PHOSPHATASE_1"/>
    <property type="match status" value="1"/>
</dbReference>
<dbReference type="EC" id="3.1.3.48" evidence="1"/>
<dbReference type="GO" id="GO:0007165">
    <property type="term" value="P:signal transduction"/>
    <property type="evidence" value="ECO:0007669"/>
    <property type="project" value="TreeGrafter"/>
</dbReference>
<dbReference type="PANTHER" id="PTHR46198">
    <property type="entry name" value="PROTEIN-TYROSINE-PHOSPHATASE"/>
    <property type="match status" value="1"/>
</dbReference>
<dbReference type="PRINTS" id="PR00700">
    <property type="entry name" value="PRTYPHPHTASE"/>
</dbReference>
<dbReference type="InterPro" id="IPR000387">
    <property type="entry name" value="Tyr_Pase_dom"/>
</dbReference>
<evidence type="ECO:0000313" key="10">
    <source>
        <dbReference type="Proteomes" id="UP000663844"/>
    </source>
</evidence>
<dbReference type="EMBL" id="CAJOAZ010000093">
    <property type="protein sequence ID" value="CAF3527231.1"/>
    <property type="molecule type" value="Genomic_DNA"/>
</dbReference>
<reference evidence="9" key="1">
    <citation type="submission" date="2021-02" db="EMBL/GenBank/DDBJ databases">
        <authorList>
            <person name="Nowell W R."/>
        </authorList>
    </citation>
    <scope>NUCLEOTIDE SEQUENCE</scope>
</reference>
<dbReference type="GO" id="GO:0030054">
    <property type="term" value="C:cell junction"/>
    <property type="evidence" value="ECO:0007669"/>
    <property type="project" value="TreeGrafter"/>
</dbReference>
<keyword evidence="3" id="KW-0378">Hydrolase</keyword>
<dbReference type="Gene3D" id="3.90.190.10">
    <property type="entry name" value="Protein tyrosine phosphatase superfamily"/>
    <property type="match status" value="1"/>
</dbReference>
<evidence type="ECO:0000256" key="6">
    <source>
        <dbReference type="PIRSR" id="PIRSR608356-51"/>
    </source>
</evidence>
<dbReference type="PROSITE" id="PS50056">
    <property type="entry name" value="TYR_PHOSPHATASE_2"/>
    <property type="match status" value="1"/>
</dbReference>
<feature type="domain" description="Tyrosine-protein phosphatase" evidence="7">
    <location>
        <begin position="1"/>
        <end position="168"/>
    </location>
</feature>
<evidence type="ECO:0000256" key="2">
    <source>
        <dbReference type="ARBA" id="ARBA00022553"/>
    </source>
</evidence>
<evidence type="ECO:0000256" key="3">
    <source>
        <dbReference type="ARBA" id="ARBA00022801"/>
    </source>
</evidence>
<dbReference type="SMART" id="SM00194">
    <property type="entry name" value="PTPc"/>
    <property type="match status" value="1"/>
</dbReference>
<dbReference type="Proteomes" id="UP000663844">
    <property type="component" value="Unassembled WGS sequence"/>
</dbReference>
<dbReference type="SMART" id="SM00404">
    <property type="entry name" value="PTPc_motif"/>
    <property type="match status" value="1"/>
</dbReference>
<feature type="binding site" evidence="6">
    <location>
        <position position="71"/>
    </location>
    <ligand>
        <name>substrate</name>
    </ligand>
</feature>
<accession>A0A818IU81</accession>
<evidence type="ECO:0000259" key="7">
    <source>
        <dbReference type="PROSITE" id="PS50055"/>
    </source>
</evidence>
<dbReference type="SUPFAM" id="SSF52799">
    <property type="entry name" value="(Phosphotyrosine protein) phosphatases II"/>
    <property type="match status" value="1"/>
</dbReference>
<dbReference type="InterPro" id="IPR029021">
    <property type="entry name" value="Prot-tyrosine_phosphatase-like"/>
</dbReference>
<dbReference type="AlphaFoldDB" id="A0A818IU81"/>
<feature type="non-terminal residue" evidence="9">
    <location>
        <position position="1"/>
    </location>
</feature>
<evidence type="ECO:0000256" key="5">
    <source>
        <dbReference type="PIRSR" id="PIRSR608356-50"/>
    </source>
</evidence>
<feature type="binding site" evidence="6">
    <location>
        <begin position="109"/>
        <end position="115"/>
    </location>
    <ligand>
        <name>substrate</name>
    </ligand>
</feature>
<dbReference type="GO" id="GO:0019901">
    <property type="term" value="F:protein kinase binding"/>
    <property type="evidence" value="ECO:0007669"/>
    <property type="project" value="TreeGrafter"/>
</dbReference>
<dbReference type="GO" id="GO:0005886">
    <property type="term" value="C:plasma membrane"/>
    <property type="evidence" value="ECO:0007669"/>
    <property type="project" value="TreeGrafter"/>
</dbReference>
<dbReference type="PROSITE" id="PS50055">
    <property type="entry name" value="TYR_PHOSPHATASE_PTP"/>
    <property type="match status" value="1"/>
</dbReference>
<feature type="active site" description="Phosphocysteine intermediate" evidence="5">
    <location>
        <position position="109"/>
    </location>
</feature>
<keyword evidence="4" id="KW-0904">Protein phosphatase</keyword>
<dbReference type="InterPro" id="IPR016130">
    <property type="entry name" value="Tyr_Pase_AS"/>
</dbReference>
<evidence type="ECO:0000256" key="1">
    <source>
        <dbReference type="ARBA" id="ARBA00013064"/>
    </source>
</evidence>
<feature type="binding site" evidence="6">
    <location>
        <position position="153"/>
    </location>
    <ligand>
        <name>substrate</name>
    </ligand>
</feature>
<comment type="caution">
    <text evidence="9">The sequence shown here is derived from an EMBL/GenBank/DDBJ whole genome shotgun (WGS) entry which is preliminary data.</text>
</comment>
<evidence type="ECO:0000259" key="8">
    <source>
        <dbReference type="PROSITE" id="PS50056"/>
    </source>
</evidence>
<dbReference type="PANTHER" id="PTHR46198:SF4">
    <property type="entry name" value="PROTEIN-TYROSINE-PHOSPHATASE"/>
    <property type="match status" value="1"/>
</dbReference>